<keyword evidence="3" id="KW-0489">Methyltransferase</keyword>
<dbReference type="GO" id="GO:0006281">
    <property type="term" value="P:DNA repair"/>
    <property type="evidence" value="ECO:0007669"/>
    <property type="project" value="InterPro"/>
</dbReference>
<dbReference type="GO" id="GO:0032259">
    <property type="term" value="P:methylation"/>
    <property type="evidence" value="ECO:0007669"/>
    <property type="project" value="UniProtKB-KW"/>
</dbReference>
<reference evidence="4" key="2">
    <citation type="submission" date="2011-01" db="EMBL/GenBank/DDBJ databases">
        <title>The complete genome of Deinococcus maricopensis DSM 21211.</title>
        <authorList>
            <consortium name="US DOE Joint Genome Institute (JGI-PGF)"/>
            <person name="Lucas S."/>
            <person name="Copeland A."/>
            <person name="Lapidus A."/>
            <person name="Goodwin L."/>
            <person name="Pitluck S."/>
            <person name="Kyrpides N."/>
            <person name="Mavromatis K."/>
            <person name="Pagani I."/>
            <person name="Ivanova N."/>
            <person name="Ovchinnikova G."/>
            <person name="Zeytun A."/>
            <person name="Detter J.C."/>
            <person name="Han C."/>
            <person name="Land M."/>
            <person name="Hauser L."/>
            <person name="Markowitz V."/>
            <person name="Cheng J.-F."/>
            <person name="Hugenholtz P."/>
            <person name="Woyke T."/>
            <person name="Wu D."/>
            <person name="Pukall R."/>
            <person name="Gehrich-Schroeter G."/>
            <person name="Brambilla E."/>
            <person name="Klenk H.-P."/>
            <person name="Eisen J.A."/>
        </authorList>
    </citation>
    <scope>NUCLEOTIDE SEQUENCE [LARGE SCALE GENOMIC DNA]</scope>
    <source>
        <strain evidence="4">DSM 21211 / LMG 22137 / NRRL B-23946 / LB-34</strain>
    </source>
</reference>
<evidence type="ECO:0000256" key="1">
    <source>
        <dbReference type="ARBA" id="ARBA00022763"/>
    </source>
</evidence>
<dbReference type="PANTHER" id="PTHR42942">
    <property type="entry name" value="6-O-METHYLGUANINE DNA METHYLTRANSFERASE"/>
    <property type="match status" value="1"/>
</dbReference>
<reference evidence="3 4" key="1">
    <citation type="journal article" date="2011" name="Stand. Genomic Sci.">
        <title>Complete genome sequence of Deinococcus maricopensis type strain (LB-34).</title>
        <authorList>
            <person name="Pukall R."/>
            <person name="Zeytun A."/>
            <person name="Lucas S."/>
            <person name="Lapidus A."/>
            <person name="Hammon N."/>
            <person name="Deshpande S."/>
            <person name="Nolan M."/>
            <person name="Cheng J.F."/>
            <person name="Pitluck S."/>
            <person name="Liolios K."/>
            <person name="Pagani I."/>
            <person name="Mikhailova N."/>
            <person name="Ivanova N."/>
            <person name="Mavromatis K."/>
            <person name="Pati A."/>
            <person name="Tapia R."/>
            <person name="Han C."/>
            <person name="Goodwin L."/>
            <person name="Chen A."/>
            <person name="Palaniappan K."/>
            <person name="Land M."/>
            <person name="Hauser L."/>
            <person name="Chang Y.J."/>
            <person name="Jeffries C.D."/>
            <person name="Brambilla E.M."/>
            <person name="Rohde M."/>
            <person name="Goker M."/>
            <person name="Detter J.C."/>
            <person name="Woyke T."/>
            <person name="Bristow J."/>
            <person name="Eisen J.A."/>
            <person name="Markowitz V."/>
            <person name="Hugenholtz P."/>
            <person name="Kyrpides N.C."/>
            <person name="Klenk H.P."/>
        </authorList>
    </citation>
    <scope>NUCLEOTIDE SEQUENCE [LARGE SCALE GENOMIC DNA]</scope>
    <source>
        <strain evidence="4">DSM 21211 / LMG 22137 / NRRL B-23946 / LB-34</strain>
    </source>
</reference>
<dbReference type="KEGG" id="dmr:Deima_2734"/>
<dbReference type="CDD" id="cd06445">
    <property type="entry name" value="ATase"/>
    <property type="match status" value="1"/>
</dbReference>
<evidence type="ECO:0000313" key="3">
    <source>
        <dbReference type="EMBL" id="ADV68364.1"/>
    </source>
</evidence>
<dbReference type="EMBL" id="CP002454">
    <property type="protein sequence ID" value="ADV68364.1"/>
    <property type="molecule type" value="Genomic_DNA"/>
</dbReference>
<keyword evidence="3" id="KW-0808">Transferase</keyword>
<organism evidence="3 4">
    <name type="scientific">Deinococcus maricopensis (strain DSM 21211 / LMG 22137 / NRRL B-23946 / LB-34)</name>
    <dbReference type="NCBI Taxonomy" id="709986"/>
    <lineage>
        <taxon>Bacteria</taxon>
        <taxon>Thermotogati</taxon>
        <taxon>Deinococcota</taxon>
        <taxon>Deinococci</taxon>
        <taxon>Deinococcales</taxon>
        <taxon>Deinococcaceae</taxon>
        <taxon>Deinococcus</taxon>
    </lineage>
</organism>
<evidence type="ECO:0000313" key="4">
    <source>
        <dbReference type="Proteomes" id="UP000008635"/>
    </source>
</evidence>
<dbReference type="Pfam" id="PF01035">
    <property type="entry name" value="DNA_binding_1"/>
    <property type="match status" value="1"/>
</dbReference>
<gene>
    <name evidence="3" type="ordered locus">Deima_2734</name>
</gene>
<dbReference type="InterPro" id="IPR014048">
    <property type="entry name" value="MethylDNA_cys_MeTrfase_DNA-bd"/>
</dbReference>
<keyword evidence="1" id="KW-0227">DNA damage</keyword>
<dbReference type="Proteomes" id="UP000008635">
    <property type="component" value="Chromosome"/>
</dbReference>
<dbReference type="AlphaFoldDB" id="E8UBC5"/>
<dbReference type="SUPFAM" id="SSF46767">
    <property type="entry name" value="Methylated DNA-protein cysteine methyltransferase, C-terminal domain"/>
    <property type="match status" value="1"/>
</dbReference>
<dbReference type="InterPro" id="IPR052520">
    <property type="entry name" value="ATL_DNA_repair"/>
</dbReference>
<evidence type="ECO:0000259" key="2">
    <source>
        <dbReference type="Pfam" id="PF01035"/>
    </source>
</evidence>
<dbReference type="OrthoDB" id="9789813at2"/>
<dbReference type="eggNOG" id="COG3695">
    <property type="taxonomic scope" value="Bacteria"/>
</dbReference>
<dbReference type="Gene3D" id="1.10.10.10">
    <property type="entry name" value="Winged helix-like DNA-binding domain superfamily/Winged helix DNA-binding domain"/>
    <property type="match status" value="1"/>
</dbReference>
<accession>E8UBC5</accession>
<dbReference type="PANTHER" id="PTHR42942:SF1">
    <property type="entry name" value="ALKYLTRANSFERASE-LIKE PROTEIN 1"/>
    <property type="match status" value="1"/>
</dbReference>
<name>E8UBC5_DEIML</name>
<dbReference type="InterPro" id="IPR036217">
    <property type="entry name" value="MethylDNA_cys_MeTrfase_DNAb"/>
</dbReference>
<sequence>MKASGDAFRARVLAAVQGIPSGRVMTYGSVAVLAGHPGAARQVGFVLRGLPDAADADVPWQRVVNASGGISTYRVGAGELQRALLEAEGVAFSAAGRCDLRVYGWWPPDAPG</sequence>
<protein>
    <submittedName>
        <fullName evidence="3">Methylated-DNA-(Protein)-cysteine S-methyltransferase DNA binding protein</fullName>
    </submittedName>
</protein>
<proteinExistence type="predicted"/>
<dbReference type="STRING" id="709986.Deima_2734"/>
<dbReference type="InterPro" id="IPR036388">
    <property type="entry name" value="WH-like_DNA-bd_sf"/>
</dbReference>
<feature type="domain" description="Methylated-DNA-[protein]-cysteine S-methyltransferase DNA binding" evidence="2">
    <location>
        <begin position="7"/>
        <end position="90"/>
    </location>
</feature>
<dbReference type="HOGENOM" id="CLU_000445_52_5_0"/>
<keyword evidence="4" id="KW-1185">Reference proteome</keyword>
<dbReference type="RefSeq" id="WP_013557868.1">
    <property type="nucleotide sequence ID" value="NC_014958.1"/>
</dbReference>
<dbReference type="GO" id="GO:0008168">
    <property type="term" value="F:methyltransferase activity"/>
    <property type="evidence" value="ECO:0007669"/>
    <property type="project" value="UniProtKB-KW"/>
</dbReference>